<dbReference type="EMBL" id="CAMAPC010000004">
    <property type="protein sequence ID" value="CAH9055006.1"/>
    <property type="molecule type" value="Genomic_DNA"/>
</dbReference>
<dbReference type="EMBL" id="CAMAPD010000013">
    <property type="protein sequence ID" value="CAH9062548.1"/>
    <property type="molecule type" value="Genomic_DNA"/>
</dbReference>
<proteinExistence type="predicted"/>
<accession>A0A9W4QVU0</accession>
<evidence type="ECO:0000313" key="3">
    <source>
        <dbReference type="Proteomes" id="UP001152467"/>
    </source>
</evidence>
<keyword evidence="3" id="KW-1185">Reference proteome</keyword>
<comment type="caution">
    <text evidence="1">The sequence shown here is derived from an EMBL/GenBank/DDBJ whole genome shotgun (WGS) entry which is preliminary data.</text>
</comment>
<dbReference type="Proteomes" id="UP001152485">
    <property type="component" value="Unassembled WGS sequence"/>
</dbReference>
<evidence type="ECO:0000313" key="1">
    <source>
        <dbReference type="EMBL" id="CAH9055006.1"/>
    </source>
</evidence>
<gene>
    <name evidence="1" type="ORF">PSECIP111854_01492</name>
    <name evidence="2" type="ORF">PSECIP111951_02714</name>
</gene>
<organism evidence="1 3">
    <name type="scientific">Pseudoalteromonas holothuriae</name>
    <dbReference type="NCBI Taxonomy" id="2963714"/>
    <lineage>
        <taxon>Bacteria</taxon>
        <taxon>Pseudomonadati</taxon>
        <taxon>Pseudomonadota</taxon>
        <taxon>Gammaproteobacteria</taxon>
        <taxon>Alteromonadales</taxon>
        <taxon>Pseudoalteromonadaceae</taxon>
        <taxon>Pseudoalteromonas</taxon>
    </lineage>
</organism>
<sequence length="70" mass="8468">MRFETELATTFDACNTFYTFEKFAEILSPQLLEQLSYFKLPPKRDDRRYRRWVKPKASKYPTNKNANQLN</sequence>
<protein>
    <submittedName>
        <fullName evidence="1">Uncharacterized protein</fullName>
    </submittedName>
</protein>
<evidence type="ECO:0000313" key="4">
    <source>
        <dbReference type="Proteomes" id="UP001152485"/>
    </source>
</evidence>
<dbReference type="AlphaFoldDB" id="A0A9W4QVU0"/>
<dbReference type="RefSeq" id="WP_261594027.1">
    <property type="nucleotide sequence ID" value="NZ_CAMAPC010000004.1"/>
</dbReference>
<dbReference type="Proteomes" id="UP001152467">
    <property type="component" value="Unassembled WGS sequence"/>
</dbReference>
<reference evidence="1 4" key="1">
    <citation type="submission" date="2022-07" db="EMBL/GenBank/DDBJ databases">
        <authorList>
            <person name="Criscuolo A."/>
        </authorList>
    </citation>
    <scope>NUCLEOTIDE SEQUENCE</scope>
    <source>
        <strain evidence="4">CIP 111951</strain>
        <strain evidence="1">CIP111854</strain>
        <strain evidence="2">CIP111951</strain>
    </source>
</reference>
<evidence type="ECO:0000313" key="2">
    <source>
        <dbReference type="EMBL" id="CAH9062548.1"/>
    </source>
</evidence>
<name>A0A9W4QVU0_9GAMM</name>